<feature type="domain" description="Helicase C-terminal" evidence="2">
    <location>
        <begin position="944"/>
        <end position="1098"/>
    </location>
</feature>
<dbReference type="InterPro" id="IPR001650">
    <property type="entry name" value="Helicase_C-like"/>
</dbReference>
<evidence type="ECO:0000313" key="3">
    <source>
        <dbReference type="EMBL" id="TDU83148.1"/>
    </source>
</evidence>
<feature type="compositionally biased region" description="Acidic residues" evidence="1">
    <location>
        <begin position="1251"/>
        <end position="1261"/>
    </location>
</feature>
<name>A0A4R7SXK7_9ACTN</name>
<accession>A0A4R7SXK7</accession>
<keyword evidence="4" id="KW-1185">Reference proteome</keyword>
<dbReference type="RefSeq" id="WP_133982201.1">
    <property type="nucleotide sequence ID" value="NZ_SOCE01000002.1"/>
</dbReference>
<dbReference type="OrthoDB" id="713315at2"/>
<dbReference type="Proteomes" id="UP000295151">
    <property type="component" value="Unassembled WGS sequence"/>
</dbReference>
<evidence type="ECO:0000259" key="2">
    <source>
        <dbReference type="PROSITE" id="PS51194"/>
    </source>
</evidence>
<dbReference type="PROSITE" id="PS51194">
    <property type="entry name" value="HELICASE_CTER"/>
    <property type="match status" value="1"/>
</dbReference>
<gene>
    <name evidence="3" type="ORF">EV138_5608</name>
</gene>
<keyword evidence="3" id="KW-0378">Hydrolase</keyword>
<dbReference type="Pfam" id="PF00271">
    <property type="entry name" value="Helicase_C"/>
    <property type="match status" value="1"/>
</dbReference>
<feature type="region of interest" description="Disordered" evidence="1">
    <location>
        <begin position="1239"/>
        <end position="1261"/>
    </location>
</feature>
<keyword evidence="3" id="KW-0347">Helicase</keyword>
<protein>
    <submittedName>
        <fullName evidence="3">Helicase-like protein</fullName>
    </submittedName>
</protein>
<comment type="caution">
    <text evidence="3">The sequence shown here is derived from an EMBL/GenBank/DDBJ whole genome shotgun (WGS) entry which is preliminary data.</text>
</comment>
<sequence length="1261" mass="139847">MGKGDTSVKPGEKSGSVLDDDQQLESGTSYQVRDEIEELLRRDLLGPWGGEDEALPTGTNPRERYFIGMLGPRHEAQSVVADASDVPDTQIGVEADAREPELPEILTPQSLGRIWASSMGLSFAVPNKVDVLNVRYQWANYERRQVTEEDGKPKRKWQREAHQDEKAIRLDEEPQYRLALTATDESEPGVLLAVTIRPRDGHRVVELALINGQPEPAGGDKDTAWLFQTGLTVTAIDGETAIFLPVEPAATINQVSGAPLEDPEDLHLQLLYRHQHRYANGRNVAVDALVRDGQTAAHQLQTTWLPSHEVPATVAPTDEIFDDLELSMDALGEAEPEQLRVGLSTLVHEYRNWIDERDSEVDALPDRLRPSARAAIDAARTAATRIEAGVSLLTDATAFGHEYALRAFRFANQAMAMQRRHTTLARKRQDEGLTYREALTEIESEGVKAASWRPFQLAFVLLNLPSLTDPAHPERASDPNAIVDLLFFPTGGGKTEAYLGLTAYTLGIRRLQGVVGTGDAKRDGNSGTAVLMRYTLRLLTAQQFQRASALICATEVLRRKDDKTWGSEPFRIGLWVGSAVSPNWYDDAAMQISEARASGDGRHTNVLQVLTCPWCGTQLRTERDLKPDDEARRVYLYCSNGEGADACPFSRCQSSEGLPILTVDEEVYRYAPSLVIATVDKLAQLPWRGFAGHLFGHVTDYCERHGYRHTDLDARTKCGSRHNKSKNGLPAVASRPVAMLRPPDLIIQDELHLISGALGTTVGLFEAAIDQLCTWKFEDKDGKTRSTAPKIVASTATTRRARAQVLGIFARELAVFPPQVSDVRDTFFSRQVGVTPKQPGRRYLGVCAHGVRMKAAEIRLAEILLLAGQTMFDRFGEPADPYMTVVGYFNAIRELAGMRRYLDDDVTTRVRSAGRRMRGISNRIVTRTGMLGIQELTSRISSADISEVLARLEIGFEDDLDTSDRRIAIASEFREALSSSGKGRRSPHDVAHRWGDRRRNSRDPVDVVLATSMLQVGVDVSRFGLMVVTGQPKNTAEYIQATSRVGRDAARPGLVVTLYNWARPRDLAHFEDFAYYHSTFYQQVEALSVTPYTRRALDRGAAATFVTAVRHAQPAFSHDIDAHDVPLDSPVVRDVIERLAARAEHVDGTRGRAHLEERIKAVIDRWNEKKNRPARLAYEAARKDKSNLQPLLERAGAGKWDVLTVGLSMRETEPDINLLIPGGEQLFTPMYAAPSWSFVTSDGTDEHGVGDEDDDGEEGER</sequence>
<proteinExistence type="predicted"/>
<dbReference type="EMBL" id="SOCE01000002">
    <property type="protein sequence ID" value="TDU83148.1"/>
    <property type="molecule type" value="Genomic_DNA"/>
</dbReference>
<keyword evidence="3" id="KW-0547">Nucleotide-binding</keyword>
<keyword evidence="3" id="KW-0067">ATP-binding</keyword>
<feature type="region of interest" description="Disordered" evidence="1">
    <location>
        <begin position="978"/>
        <end position="997"/>
    </location>
</feature>
<feature type="region of interest" description="Disordered" evidence="1">
    <location>
        <begin position="1"/>
        <end position="32"/>
    </location>
</feature>
<organism evidence="3 4">
    <name type="scientific">Kribbella voronezhensis</name>
    <dbReference type="NCBI Taxonomy" id="2512212"/>
    <lineage>
        <taxon>Bacteria</taxon>
        <taxon>Bacillati</taxon>
        <taxon>Actinomycetota</taxon>
        <taxon>Actinomycetes</taxon>
        <taxon>Propionibacteriales</taxon>
        <taxon>Kribbellaceae</taxon>
        <taxon>Kribbella</taxon>
    </lineage>
</organism>
<reference evidence="3 4" key="1">
    <citation type="submission" date="2019-03" db="EMBL/GenBank/DDBJ databases">
        <title>Genomic Encyclopedia of Type Strains, Phase III (KMG-III): the genomes of soil and plant-associated and newly described type strains.</title>
        <authorList>
            <person name="Whitman W."/>
        </authorList>
    </citation>
    <scope>NUCLEOTIDE SEQUENCE [LARGE SCALE GENOMIC DNA]</scope>
    <source>
        <strain evidence="3 4">VKM Ac-2575</strain>
    </source>
</reference>
<evidence type="ECO:0000256" key="1">
    <source>
        <dbReference type="SAM" id="MobiDB-lite"/>
    </source>
</evidence>
<dbReference type="Gene3D" id="3.40.50.300">
    <property type="entry name" value="P-loop containing nucleotide triphosphate hydrolases"/>
    <property type="match status" value="1"/>
</dbReference>
<dbReference type="CDD" id="cd18785">
    <property type="entry name" value="SF2_C"/>
    <property type="match status" value="1"/>
</dbReference>
<evidence type="ECO:0000313" key="4">
    <source>
        <dbReference type="Proteomes" id="UP000295151"/>
    </source>
</evidence>
<dbReference type="InterPro" id="IPR027417">
    <property type="entry name" value="P-loop_NTPase"/>
</dbReference>
<dbReference type="AlphaFoldDB" id="A0A4R7SXK7"/>
<dbReference type="NCBIfam" id="NF038325">
    <property type="entry name" value="DISARM_DrmAS"/>
    <property type="match status" value="1"/>
</dbReference>
<dbReference type="SUPFAM" id="SSF52540">
    <property type="entry name" value="P-loop containing nucleoside triphosphate hydrolases"/>
    <property type="match status" value="2"/>
</dbReference>
<dbReference type="GO" id="GO:0004386">
    <property type="term" value="F:helicase activity"/>
    <property type="evidence" value="ECO:0007669"/>
    <property type="project" value="UniProtKB-KW"/>
</dbReference>
<feature type="compositionally biased region" description="Basic and acidic residues" evidence="1">
    <location>
        <begin position="986"/>
        <end position="997"/>
    </location>
</feature>